<reference evidence="2" key="1">
    <citation type="submission" date="2016-10" db="EMBL/GenBank/DDBJ databases">
        <title>Sequence of Gallionella enrichment culture.</title>
        <authorList>
            <person name="Poehlein A."/>
            <person name="Muehling M."/>
            <person name="Daniel R."/>
        </authorList>
    </citation>
    <scope>NUCLEOTIDE SEQUENCE</scope>
</reference>
<keyword evidence="2" id="KW-0378">Hydrolase</keyword>
<evidence type="ECO:0000313" key="2">
    <source>
        <dbReference type="EMBL" id="OIQ95100.1"/>
    </source>
</evidence>
<dbReference type="EMBL" id="MLJW01000173">
    <property type="protein sequence ID" value="OIQ95100.1"/>
    <property type="molecule type" value="Genomic_DNA"/>
</dbReference>
<proteinExistence type="predicted"/>
<dbReference type="InterPro" id="IPR041712">
    <property type="entry name" value="DHPS-like_MBL-fold"/>
</dbReference>
<accession>A0A1J5RSP2</accession>
<organism evidence="2">
    <name type="scientific">mine drainage metagenome</name>
    <dbReference type="NCBI Taxonomy" id="410659"/>
    <lineage>
        <taxon>unclassified sequences</taxon>
        <taxon>metagenomes</taxon>
        <taxon>ecological metagenomes</taxon>
    </lineage>
</organism>
<comment type="caution">
    <text evidence="2">The sequence shown here is derived from an EMBL/GenBank/DDBJ whole genome shotgun (WGS) entry which is preliminary data.</text>
</comment>
<dbReference type="CDD" id="cd07713">
    <property type="entry name" value="DHPS-like_MBL-fold"/>
    <property type="match status" value="1"/>
</dbReference>
<dbReference type="InterPro" id="IPR001279">
    <property type="entry name" value="Metallo-B-lactamas"/>
</dbReference>
<dbReference type="SMART" id="SM00849">
    <property type="entry name" value="Lactamase_B"/>
    <property type="match status" value="1"/>
</dbReference>
<dbReference type="AlphaFoldDB" id="A0A1J5RSP2"/>
<sequence>MKITVAMDNCLPFNARGPLVAEHGVAFVVEAGGRRILYDTGQSGAVVNNLAALGLPPASLDAIIISHGHYDHAGGLAAVLAAARPEVEVLLHTKAFTARCSARPGGTVSTGIPVAEAALKALGGRWSQTDLPCEVAPGLWFSGSIPRVSPFETGDPRLLLPGADAPRPDPMEDDTVLYGRGAQGLVVIGGCTHAGLVNAVCHGFAVTGCDRLQAFIGGTHLGPATPDQQERTLAQLEAWAPDLIAANHCTGFAVMSRLRHLFGARFRTAFVGETLEIASCPAPAFVE</sequence>
<feature type="domain" description="Metallo-beta-lactamase" evidence="1">
    <location>
        <begin position="23"/>
        <end position="248"/>
    </location>
</feature>
<protein>
    <submittedName>
        <fullName evidence="2">Ribonuclease BN</fullName>
        <ecNumber evidence="2">3.1.26.11</ecNumber>
    </submittedName>
</protein>
<evidence type="ECO:0000259" key="1">
    <source>
        <dbReference type="SMART" id="SM00849"/>
    </source>
</evidence>
<dbReference type="InterPro" id="IPR052926">
    <property type="entry name" value="Metallo-beta-lactamase_dom"/>
</dbReference>
<dbReference type="GO" id="GO:0016740">
    <property type="term" value="F:transferase activity"/>
    <property type="evidence" value="ECO:0007669"/>
    <property type="project" value="TreeGrafter"/>
</dbReference>
<dbReference type="PANTHER" id="PTHR13754:SF13">
    <property type="entry name" value="METALLO-BETA-LACTAMASE SUPERFAMILY PROTEIN (AFU_ORTHOLOGUE AFUA_3G07630)"/>
    <property type="match status" value="1"/>
</dbReference>
<dbReference type="PANTHER" id="PTHR13754">
    <property type="entry name" value="METALLO-BETA-LACTAMASE SUPERFAMILY PROTEIN"/>
    <property type="match status" value="1"/>
</dbReference>
<dbReference type="Gene3D" id="3.60.15.10">
    <property type="entry name" value="Ribonuclease Z/Hydroxyacylglutathione hydrolase-like"/>
    <property type="match status" value="1"/>
</dbReference>
<name>A0A1J5RSP2_9ZZZZ</name>
<dbReference type="EC" id="3.1.26.11" evidence="2"/>
<dbReference type="SUPFAM" id="SSF56281">
    <property type="entry name" value="Metallo-hydrolase/oxidoreductase"/>
    <property type="match status" value="1"/>
</dbReference>
<gene>
    <name evidence="2" type="primary">rbn_8</name>
    <name evidence="2" type="ORF">GALL_229050</name>
</gene>
<dbReference type="InterPro" id="IPR036866">
    <property type="entry name" value="RibonucZ/Hydroxyglut_hydro"/>
</dbReference>
<dbReference type="Pfam" id="PF00753">
    <property type="entry name" value="Lactamase_B"/>
    <property type="match status" value="1"/>
</dbReference>
<dbReference type="GO" id="GO:0042781">
    <property type="term" value="F:3'-tRNA processing endoribonuclease activity"/>
    <property type="evidence" value="ECO:0007669"/>
    <property type="project" value="UniProtKB-EC"/>
</dbReference>